<dbReference type="PANTHER" id="PTHR11895">
    <property type="entry name" value="TRANSAMIDASE"/>
    <property type="match status" value="1"/>
</dbReference>
<protein>
    <submittedName>
        <fullName evidence="2">Allophanate hydrolase</fullName>
        <ecNumber evidence="2">3.5.1.54</ecNumber>
    </submittedName>
</protein>
<dbReference type="Proteomes" id="UP000782312">
    <property type="component" value="Unassembled WGS sequence"/>
</dbReference>
<keyword evidence="2" id="KW-0378">Hydrolase</keyword>
<accession>A0A932HZL0</accession>
<evidence type="ECO:0000313" key="2">
    <source>
        <dbReference type="EMBL" id="MBI3127067.1"/>
    </source>
</evidence>
<gene>
    <name evidence="2" type="primary">atzF</name>
    <name evidence="2" type="ORF">HYZ11_05650</name>
</gene>
<dbReference type="Gene3D" id="1.20.58.1700">
    <property type="match status" value="1"/>
</dbReference>
<dbReference type="Pfam" id="PF01425">
    <property type="entry name" value="Amidase"/>
    <property type="match status" value="1"/>
</dbReference>
<dbReference type="NCBIfam" id="TIGR02713">
    <property type="entry name" value="allophanate_hyd"/>
    <property type="match status" value="1"/>
</dbReference>
<feature type="domain" description="Amidase" evidence="1">
    <location>
        <begin position="29"/>
        <end position="451"/>
    </location>
</feature>
<proteinExistence type="predicted"/>
<sequence>MSAWPPETGSLDFSTLRAHYAEGSLSPVEVARAALARIARGDEKAWISRVPEEDVLRRAGELEALAARQGMERALAELPLFGLPFAVKDNIDIAGLPTTAACPAFAYAPSKSAPVAGRILEAGAVLLGKTNLDQFATGLVGVRSPHGAPRNPFDARYIPGGSSSGSAVAVSAGLASFALGTDTAGSGRVPAGFTNIVGLKPTRGLVSASGVVPACRSLDCVSVFALTAPDALGVLRVMAAEDPEDPYSRPAPGGWPFPAEPLDGLRVGVPRANELEFFSDGEAERLFSSGLARLAELGPRLTEADFRPFRETADLLYGGPWMAERLAAVGEFMDKNPEALHPVTRRLIEGGRRYTAADAFRAMYRLEALRKEAARGWEGMDLLAVPTSGTIYTIAQVEADPIDLNNNLGRYTNFVNLLDLAAIAIPNALDARGLPAGITLVAPAFREGLLCALGDAFHRATGLCLGAGGNPVPPASGNPPGFS</sequence>
<name>A0A932HZL0_UNCTE</name>
<comment type="caution">
    <text evidence="2">The sequence shown here is derived from an EMBL/GenBank/DDBJ whole genome shotgun (WGS) entry which is preliminary data.</text>
</comment>
<dbReference type="InterPro" id="IPR036928">
    <property type="entry name" value="AS_sf"/>
</dbReference>
<dbReference type="Gene3D" id="3.90.1300.10">
    <property type="entry name" value="Amidase signature (AS) domain"/>
    <property type="match status" value="1"/>
</dbReference>
<evidence type="ECO:0000259" key="1">
    <source>
        <dbReference type="Pfam" id="PF01425"/>
    </source>
</evidence>
<evidence type="ECO:0000313" key="3">
    <source>
        <dbReference type="Proteomes" id="UP000782312"/>
    </source>
</evidence>
<organism evidence="2 3">
    <name type="scientific">Tectimicrobiota bacterium</name>
    <dbReference type="NCBI Taxonomy" id="2528274"/>
    <lineage>
        <taxon>Bacteria</taxon>
        <taxon>Pseudomonadati</taxon>
        <taxon>Nitrospinota/Tectimicrobiota group</taxon>
        <taxon>Candidatus Tectimicrobiota</taxon>
    </lineage>
</organism>
<dbReference type="PANTHER" id="PTHR11895:SF169">
    <property type="entry name" value="GLUTAMYL-TRNA(GLN) AMIDOTRANSFERASE"/>
    <property type="match status" value="1"/>
</dbReference>
<dbReference type="EC" id="3.5.1.54" evidence="2"/>
<dbReference type="GO" id="GO:0004039">
    <property type="term" value="F:allophanate hydrolase activity"/>
    <property type="evidence" value="ECO:0007669"/>
    <property type="project" value="UniProtKB-EC"/>
</dbReference>
<dbReference type="InterPro" id="IPR014085">
    <property type="entry name" value="Allophanate_hydrolase"/>
</dbReference>
<dbReference type="AlphaFoldDB" id="A0A932HZL0"/>
<reference evidence="2" key="1">
    <citation type="submission" date="2020-07" db="EMBL/GenBank/DDBJ databases">
        <title>Huge and variable diversity of episymbiotic CPR bacteria and DPANN archaea in groundwater ecosystems.</title>
        <authorList>
            <person name="He C.Y."/>
            <person name="Keren R."/>
            <person name="Whittaker M."/>
            <person name="Farag I.F."/>
            <person name="Doudna J."/>
            <person name="Cate J.H.D."/>
            <person name="Banfield J.F."/>
        </authorList>
    </citation>
    <scope>NUCLEOTIDE SEQUENCE</scope>
    <source>
        <strain evidence="2">NC_groundwater_763_Ag_S-0.2um_68_21</strain>
    </source>
</reference>
<dbReference type="EMBL" id="JACPUR010000014">
    <property type="protein sequence ID" value="MBI3127067.1"/>
    <property type="molecule type" value="Genomic_DNA"/>
</dbReference>
<dbReference type="InterPro" id="IPR023631">
    <property type="entry name" value="Amidase_dom"/>
</dbReference>
<dbReference type="InterPro" id="IPR000120">
    <property type="entry name" value="Amidase"/>
</dbReference>
<dbReference type="SUPFAM" id="SSF75304">
    <property type="entry name" value="Amidase signature (AS) enzymes"/>
    <property type="match status" value="1"/>
</dbReference>
<dbReference type="NCBIfam" id="NF006043">
    <property type="entry name" value="PRK08186.1"/>
    <property type="match status" value="1"/>
</dbReference>